<comment type="caution">
    <text evidence="1">The sequence shown here is derived from an EMBL/GenBank/DDBJ whole genome shotgun (WGS) entry which is preliminary data.</text>
</comment>
<gene>
    <name evidence="1" type="ORF">SDC9_183214</name>
</gene>
<dbReference type="AlphaFoldDB" id="A0A645HB29"/>
<evidence type="ECO:0000313" key="1">
    <source>
        <dbReference type="EMBL" id="MPN35716.1"/>
    </source>
</evidence>
<dbReference type="EMBL" id="VSSQ01089499">
    <property type="protein sequence ID" value="MPN35716.1"/>
    <property type="molecule type" value="Genomic_DNA"/>
</dbReference>
<protein>
    <submittedName>
        <fullName evidence="1">Uncharacterized protein</fullName>
    </submittedName>
</protein>
<sequence>MREDNAAVASGAFEGTQSGGGCHFAYGSAGARFDFVDGALHCHRHVGARVAIRHGKDVQGIYVGLVLLQQGSTREEHILEQRAAYRHFFQIVSPPKGAPEKGARIQRRYAAIRLCRYIGVTR</sequence>
<name>A0A645HB29_9ZZZZ</name>
<accession>A0A645HB29</accession>
<proteinExistence type="predicted"/>
<organism evidence="1">
    <name type="scientific">bioreactor metagenome</name>
    <dbReference type="NCBI Taxonomy" id="1076179"/>
    <lineage>
        <taxon>unclassified sequences</taxon>
        <taxon>metagenomes</taxon>
        <taxon>ecological metagenomes</taxon>
    </lineage>
</organism>
<reference evidence="1" key="1">
    <citation type="submission" date="2019-08" db="EMBL/GenBank/DDBJ databases">
        <authorList>
            <person name="Kucharzyk K."/>
            <person name="Murdoch R.W."/>
            <person name="Higgins S."/>
            <person name="Loffler F."/>
        </authorList>
    </citation>
    <scope>NUCLEOTIDE SEQUENCE</scope>
</reference>